<dbReference type="RefSeq" id="WP_344373527.1">
    <property type="nucleotide sequence ID" value="NZ_BAAAPW010000003.1"/>
</dbReference>
<evidence type="ECO:0000256" key="2">
    <source>
        <dbReference type="SAM" id="Phobius"/>
    </source>
</evidence>
<protein>
    <submittedName>
        <fullName evidence="3">Uncharacterized protein</fullName>
    </submittedName>
</protein>
<name>A0ABN2UJ32_9MICO</name>
<gene>
    <name evidence="3" type="ORF">GCM10009819_22730</name>
</gene>
<feature type="compositionally biased region" description="Low complexity" evidence="1">
    <location>
        <begin position="19"/>
        <end position="30"/>
    </location>
</feature>
<evidence type="ECO:0000313" key="4">
    <source>
        <dbReference type="Proteomes" id="UP001501196"/>
    </source>
</evidence>
<feature type="region of interest" description="Disordered" evidence="1">
    <location>
        <begin position="95"/>
        <end position="190"/>
    </location>
</feature>
<reference evidence="3 4" key="1">
    <citation type="journal article" date="2019" name="Int. J. Syst. Evol. Microbiol.">
        <title>The Global Catalogue of Microorganisms (GCM) 10K type strain sequencing project: providing services to taxonomists for standard genome sequencing and annotation.</title>
        <authorList>
            <consortium name="The Broad Institute Genomics Platform"/>
            <consortium name="The Broad Institute Genome Sequencing Center for Infectious Disease"/>
            <person name="Wu L."/>
            <person name="Ma J."/>
        </authorList>
    </citation>
    <scope>NUCLEOTIDE SEQUENCE [LARGE SCALE GENOMIC DNA]</scope>
    <source>
        <strain evidence="3 4">JCM 15672</strain>
    </source>
</reference>
<proteinExistence type="predicted"/>
<dbReference type="Proteomes" id="UP001501196">
    <property type="component" value="Unassembled WGS sequence"/>
</dbReference>
<keyword evidence="2" id="KW-0812">Transmembrane</keyword>
<keyword evidence="2" id="KW-0472">Membrane</keyword>
<organism evidence="3 4">
    <name type="scientific">Agromyces tropicus</name>
    <dbReference type="NCBI Taxonomy" id="555371"/>
    <lineage>
        <taxon>Bacteria</taxon>
        <taxon>Bacillati</taxon>
        <taxon>Actinomycetota</taxon>
        <taxon>Actinomycetes</taxon>
        <taxon>Micrococcales</taxon>
        <taxon>Microbacteriaceae</taxon>
        <taxon>Agromyces</taxon>
    </lineage>
</organism>
<keyword evidence="2" id="KW-1133">Transmembrane helix</keyword>
<sequence length="190" mass="18967">MEHPGTEPDPGEERRGRHAAPAASPAGGLGRVATRTTAVIAAALEAAHRLVDRVRTGPVLPWISAHRVLVLVVAALVVSGVAFAGTAALIAQTPGPVAEGDATDADPSRPRPGSDFVMPDPTPGAVTASPSPTPPSTGGPGTPADDPSLDPAPTADPEPTGDPAEPTAEPTGNGRPDPPGATNRPDKKKD</sequence>
<keyword evidence="4" id="KW-1185">Reference proteome</keyword>
<evidence type="ECO:0000313" key="3">
    <source>
        <dbReference type="EMBL" id="GAA2037545.1"/>
    </source>
</evidence>
<dbReference type="EMBL" id="BAAAPW010000003">
    <property type="protein sequence ID" value="GAA2037545.1"/>
    <property type="molecule type" value="Genomic_DNA"/>
</dbReference>
<accession>A0ABN2UJ32</accession>
<feature type="transmembrane region" description="Helical" evidence="2">
    <location>
        <begin position="68"/>
        <end position="91"/>
    </location>
</feature>
<feature type="region of interest" description="Disordered" evidence="1">
    <location>
        <begin position="1"/>
        <end position="30"/>
    </location>
</feature>
<comment type="caution">
    <text evidence="3">The sequence shown here is derived from an EMBL/GenBank/DDBJ whole genome shotgun (WGS) entry which is preliminary data.</text>
</comment>
<feature type="compositionally biased region" description="Basic and acidic residues" evidence="1">
    <location>
        <begin position="1"/>
        <end position="15"/>
    </location>
</feature>
<evidence type="ECO:0000256" key="1">
    <source>
        <dbReference type="SAM" id="MobiDB-lite"/>
    </source>
</evidence>